<gene>
    <name evidence="1" type="ORF">I593_03092</name>
</gene>
<evidence type="ECO:0000313" key="1">
    <source>
        <dbReference type="EMBL" id="EOR05008.1"/>
    </source>
</evidence>
<evidence type="ECO:0000313" key="2">
    <source>
        <dbReference type="Proteomes" id="UP000016201"/>
    </source>
</evidence>
<proteinExistence type="predicted"/>
<name>R9AS39_9GAMM</name>
<sequence length="199" mass="22898">MYQLNIWTPSCMKASLPVSADVAHYLENRLIEQEIKRDELMQIIGYPVGIGGQGGSFLNSVYNFANAILKESNSATFHVQIEAIPAHSKLNPIFHSIKTLPEHGREIIVVFDDKEIMSGVEYCKKHEKFHSRRGSLKEERIHQWAYANEFYEQLQLPQFPKRKEVKSEVPELLKLLILAAVMSDKSETERSKKTQHPIH</sequence>
<accession>R9AS39</accession>
<dbReference type="PATRIC" id="fig|1120927.3.peg.3010"/>
<organism evidence="1 2">
    <name type="scientific">Acinetobacter tandoii DSM 14970 = CIP 107469</name>
    <dbReference type="NCBI Taxonomy" id="1120927"/>
    <lineage>
        <taxon>Bacteria</taxon>
        <taxon>Pseudomonadati</taxon>
        <taxon>Pseudomonadota</taxon>
        <taxon>Gammaproteobacteria</taxon>
        <taxon>Moraxellales</taxon>
        <taxon>Moraxellaceae</taxon>
        <taxon>Acinetobacter</taxon>
    </lineage>
</organism>
<reference evidence="1 2" key="1">
    <citation type="submission" date="2013-03" db="EMBL/GenBank/DDBJ databases">
        <title>The Genome Sequence of Acinetobacter tandoii CIP 107469.</title>
        <authorList>
            <consortium name="The Broad Institute Genome Sequencing Platform"/>
            <consortium name="The Broad Institute Genome Sequencing Center for Infectious Disease"/>
            <person name="Cerqueira G."/>
            <person name="Feldgarden M."/>
            <person name="Courvalin P."/>
            <person name="Perichon B."/>
            <person name="Grillot-Courvalin C."/>
            <person name="Clermont D."/>
            <person name="Rocha E."/>
            <person name="Yoon E.-J."/>
            <person name="Nemec A."/>
            <person name="Walker B."/>
            <person name="Young S.K."/>
            <person name="Zeng Q."/>
            <person name="Gargeya S."/>
            <person name="Fitzgerald M."/>
            <person name="Haas B."/>
            <person name="Abouelleil A."/>
            <person name="Alvarado L."/>
            <person name="Arachchi H.M."/>
            <person name="Berlin A.M."/>
            <person name="Chapman S.B."/>
            <person name="Dewar J."/>
            <person name="Goldberg J."/>
            <person name="Griggs A."/>
            <person name="Gujja S."/>
            <person name="Hansen M."/>
            <person name="Howarth C."/>
            <person name="Imamovic A."/>
            <person name="Larimer J."/>
            <person name="McCowan C."/>
            <person name="Murphy C."/>
            <person name="Neiman D."/>
            <person name="Pearson M."/>
            <person name="Priest M."/>
            <person name="Roberts A."/>
            <person name="Saif S."/>
            <person name="Shea T."/>
            <person name="Sisk P."/>
            <person name="Sykes S."/>
            <person name="Wortman J."/>
            <person name="Nusbaum C."/>
            <person name="Birren B."/>
        </authorList>
    </citation>
    <scope>NUCLEOTIDE SEQUENCE [LARGE SCALE GENOMIC DNA]</scope>
    <source>
        <strain evidence="1 2">CIP 107469</strain>
    </source>
</reference>
<dbReference type="EMBL" id="AQFM01000042">
    <property type="protein sequence ID" value="EOR05008.1"/>
    <property type="molecule type" value="Genomic_DNA"/>
</dbReference>
<keyword evidence="2" id="KW-1185">Reference proteome</keyword>
<dbReference type="RefSeq" id="WP_016168110.1">
    <property type="nucleotide sequence ID" value="NZ_JHZG01000002.1"/>
</dbReference>
<dbReference type="eggNOG" id="ENOG50316A7">
    <property type="taxonomic scope" value="Bacteria"/>
</dbReference>
<comment type="caution">
    <text evidence="1">The sequence shown here is derived from an EMBL/GenBank/DDBJ whole genome shotgun (WGS) entry which is preliminary data.</text>
</comment>
<dbReference type="OrthoDB" id="6713549at2"/>
<dbReference type="AlphaFoldDB" id="R9AS39"/>
<dbReference type="Proteomes" id="UP000016201">
    <property type="component" value="Unassembled WGS sequence"/>
</dbReference>
<protein>
    <submittedName>
        <fullName evidence="1">Uncharacterized protein</fullName>
    </submittedName>
</protein>